<evidence type="ECO:0000313" key="2">
    <source>
        <dbReference type="EMBL" id="SNZ21066.1"/>
    </source>
</evidence>
<protein>
    <submittedName>
        <fullName evidence="2">Uncharacterized protein</fullName>
    </submittedName>
</protein>
<dbReference type="OrthoDB" id="7864153at2"/>
<dbReference type="EMBL" id="OBEL01000006">
    <property type="protein sequence ID" value="SNZ21066.1"/>
    <property type="molecule type" value="Genomic_DNA"/>
</dbReference>
<feature type="transmembrane region" description="Helical" evidence="1">
    <location>
        <begin position="133"/>
        <end position="159"/>
    </location>
</feature>
<name>A0A285PLS0_9HYPH</name>
<organism evidence="2 3">
    <name type="scientific">Cohaesibacter gelatinilyticus</name>
    <dbReference type="NCBI Taxonomy" id="372072"/>
    <lineage>
        <taxon>Bacteria</taxon>
        <taxon>Pseudomonadati</taxon>
        <taxon>Pseudomonadota</taxon>
        <taxon>Alphaproteobacteria</taxon>
        <taxon>Hyphomicrobiales</taxon>
        <taxon>Cohaesibacteraceae</taxon>
    </lineage>
</organism>
<reference evidence="2 3" key="1">
    <citation type="submission" date="2017-09" db="EMBL/GenBank/DDBJ databases">
        <authorList>
            <person name="Ehlers B."/>
            <person name="Leendertz F.H."/>
        </authorList>
    </citation>
    <scope>NUCLEOTIDE SEQUENCE [LARGE SCALE GENOMIC DNA]</scope>
    <source>
        <strain evidence="2 3">DSM 18289</strain>
    </source>
</reference>
<proteinExistence type="predicted"/>
<keyword evidence="1" id="KW-0812">Transmembrane</keyword>
<dbReference type="AlphaFoldDB" id="A0A285PLS0"/>
<feature type="transmembrane region" description="Helical" evidence="1">
    <location>
        <begin position="48"/>
        <end position="68"/>
    </location>
</feature>
<sequence>MPQLRKCARCGAPSLTPVSRELQIYNSVIHYKCEECGTEIELTPPASIGTVTTAGLFALGFWGFLLFTDPFPPGWIALTLYGLAILALGFVTLRPALDHFRNPVIDASPTADLSVEGPDNHIARKPILLLEGFGFLAGLLAPVLLFAGVLAIASVIGFINFTYFGN</sequence>
<dbReference type="RefSeq" id="WP_141401300.1">
    <property type="nucleotide sequence ID" value="NZ_OBEL01000006.1"/>
</dbReference>
<keyword evidence="1" id="KW-1133">Transmembrane helix</keyword>
<dbReference type="Proteomes" id="UP000219439">
    <property type="component" value="Unassembled WGS sequence"/>
</dbReference>
<evidence type="ECO:0000256" key="1">
    <source>
        <dbReference type="SAM" id="Phobius"/>
    </source>
</evidence>
<accession>A0A285PLS0</accession>
<evidence type="ECO:0000313" key="3">
    <source>
        <dbReference type="Proteomes" id="UP000219439"/>
    </source>
</evidence>
<gene>
    <name evidence="2" type="ORF">SAMN06265368_4180</name>
</gene>
<keyword evidence="3" id="KW-1185">Reference proteome</keyword>
<keyword evidence="1" id="KW-0472">Membrane</keyword>
<feature type="transmembrane region" description="Helical" evidence="1">
    <location>
        <begin position="74"/>
        <end position="93"/>
    </location>
</feature>